<dbReference type="eggNOG" id="KOG4650">
    <property type="taxonomic scope" value="Eukaryota"/>
</dbReference>
<keyword evidence="1" id="KW-0812">Transmembrane</keyword>
<dbReference type="PANTHER" id="PTHR32251">
    <property type="entry name" value="3-OXO-5-ALPHA-STEROID 4-DEHYDROGENASE"/>
    <property type="match status" value="1"/>
</dbReference>
<dbReference type="PANTHER" id="PTHR32251:SF23">
    <property type="entry name" value="3-OXO-5-ALPHA-STEROID 4-DEHYDROGENASE (DUF1295)"/>
    <property type="match status" value="1"/>
</dbReference>
<dbReference type="AlphaFoldDB" id="C1N4N9"/>
<dbReference type="OMA" id="THYTYSQ"/>
<dbReference type="RefSeq" id="XP_003063031.1">
    <property type="nucleotide sequence ID" value="XM_003062985.1"/>
</dbReference>
<name>C1N4N9_MICPC</name>
<keyword evidence="1" id="KW-1133">Transmembrane helix</keyword>
<feature type="transmembrane region" description="Helical" evidence="1">
    <location>
        <begin position="47"/>
        <end position="66"/>
    </location>
</feature>
<organism evidence="3">
    <name type="scientific">Micromonas pusilla (strain CCMP1545)</name>
    <name type="common">Picoplanktonic green alga</name>
    <dbReference type="NCBI Taxonomy" id="564608"/>
    <lineage>
        <taxon>Eukaryota</taxon>
        <taxon>Viridiplantae</taxon>
        <taxon>Chlorophyta</taxon>
        <taxon>Mamiellophyceae</taxon>
        <taxon>Mamiellales</taxon>
        <taxon>Mamiellaceae</taxon>
        <taxon>Micromonas</taxon>
    </lineage>
</organism>
<keyword evidence="1" id="KW-0472">Membrane</keyword>
<sequence>WCLLASWVTKTHSHVDRLWSITPVVYVLVYALYDVVANGAKALDARLALMATLVLLWGARLSYNFARKGGYSAGEQDYRWPVLQKLPVLRHPIAWQLFNLSFIASYQNVLLFLIAAPTSYVYRAATVTLPSRRVTRPPLNALDLIATCLFQSFWILESVADQQQWEFQQSKHRARGHPRIAALEEDYRRGFLTSGLFRLSRHPNFFAEQALWCSFYLFSVAAAPVDWRAWVNWSATGAALLVALFQGSTPFTESITRGKYASYAAYQKTTSRLVPWFPARGK</sequence>
<accession>C1N4N9</accession>
<protein>
    <submittedName>
        <fullName evidence="2">DUF1295 domain protein</fullName>
    </submittedName>
</protein>
<evidence type="ECO:0000313" key="3">
    <source>
        <dbReference type="Proteomes" id="UP000001876"/>
    </source>
</evidence>
<feature type="non-terminal residue" evidence="2">
    <location>
        <position position="1"/>
    </location>
</feature>
<feature type="transmembrane region" description="Helical" evidence="1">
    <location>
        <begin position="18"/>
        <end position="35"/>
    </location>
</feature>
<dbReference type="GO" id="GO:0016020">
    <property type="term" value="C:membrane"/>
    <property type="evidence" value="ECO:0007669"/>
    <property type="project" value="TreeGrafter"/>
</dbReference>
<reference evidence="2 3" key="1">
    <citation type="journal article" date="2009" name="Science">
        <title>Green evolution and dynamic adaptations revealed by genomes of the marine picoeukaryotes Micromonas.</title>
        <authorList>
            <person name="Worden A.Z."/>
            <person name="Lee J.H."/>
            <person name="Mock T."/>
            <person name="Rouze P."/>
            <person name="Simmons M.P."/>
            <person name="Aerts A.L."/>
            <person name="Allen A.E."/>
            <person name="Cuvelier M.L."/>
            <person name="Derelle E."/>
            <person name="Everett M.V."/>
            <person name="Foulon E."/>
            <person name="Grimwood J."/>
            <person name="Gundlach H."/>
            <person name="Henrissat B."/>
            <person name="Napoli C."/>
            <person name="McDonald S.M."/>
            <person name="Parker M.S."/>
            <person name="Rombauts S."/>
            <person name="Salamov A."/>
            <person name="Von Dassow P."/>
            <person name="Badger J.H."/>
            <person name="Coutinho P.M."/>
            <person name="Demir E."/>
            <person name="Dubchak I."/>
            <person name="Gentemann C."/>
            <person name="Eikrem W."/>
            <person name="Gready J.E."/>
            <person name="John U."/>
            <person name="Lanier W."/>
            <person name="Lindquist E.A."/>
            <person name="Lucas S."/>
            <person name="Mayer K.F."/>
            <person name="Moreau H."/>
            <person name="Not F."/>
            <person name="Otillar R."/>
            <person name="Panaud O."/>
            <person name="Pangilinan J."/>
            <person name="Paulsen I."/>
            <person name="Piegu B."/>
            <person name="Poliakov A."/>
            <person name="Robbens S."/>
            <person name="Schmutz J."/>
            <person name="Toulza E."/>
            <person name="Wyss T."/>
            <person name="Zelensky A."/>
            <person name="Zhou K."/>
            <person name="Armbrust E.V."/>
            <person name="Bhattacharya D."/>
            <person name="Goodenough U.W."/>
            <person name="Van de Peer Y."/>
            <person name="Grigoriev I.V."/>
        </authorList>
    </citation>
    <scope>NUCLEOTIDE SEQUENCE [LARGE SCALE GENOMIC DNA]</scope>
    <source>
        <strain evidence="2 3">CCMP1545</strain>
    </source>
</reference>
<dbReference type="InterPro" id="IPR010721">
    <property type="entry name" value="UstE-like"/>
</dbReference>
<evidence type="ECO:0000256" key="1">
    <source>
        <dbReference type="SAM" id="Phobius"/>
    </source>
</evidence>
<dbReference type="EMBL" id="GG663747">
    <property type="protein sequence ID" value="EEH52970.1"/>
    <property type="molecule type" value="Genomic_DNA"/>
</dbReference>
<dbReference type="OrthoDB" id="201504at2759"/>
<feature type="transmembrane region" description="Helical" evidence="1">
    <location>
        <begin position="93"/>
        <end position="116"/>
    </location>
</feature>
<gene>
    <name evidence="2" type="ORF">MICPUCDRAFT_10788</name>
</gene>
<feature type="non-terminal residue" evidence="2">
    <location>
        <position position="282"/>
    </location>
</feature>
<dbReference type="GeneID" id="9688471"/>
<dbReference type="Proteomes" id="UP000001876">
    <property type="component" value="Unassembled WGS sequence"/>
</dbReference>
<evidence type="ECO:0000313" key="2">
    <source>
        <dbReference type="EMBL" id="EEH52970.1"/>
    </source>
</evidence>
<dbReference type="Gene3D" id="1.20.120.1630">
    <property type="match status" value="1"/>
</dbReference>
<proteinExistence type="predicted"/>
<dbReference type="KEGG" id="mpp:MICPUCDRAFT_10788"/>
<keyword evidence="3" id="KW-1185">Reference proteome</keyword>
<dbReference type="Pfam" id="PF06966">
    <property type="entry name" value="DUF1295"/>
    <property type="match status" value="1"/>
</dbReference>